<accession>A0A4S2KFA4</accession>
<dbReference type="AlphaFoldDB" id="A0A4S2KFA4"/>
<gene>
    <name evidence="2" type="ORF">DBV15_08914</name>
</gene>
<evidence type="ECO:0000256" key="1">
    <source>
        <dbReference type="SAM" id="MobiDB-lite"/>
    </source>
</evidence>
<protein>
    <submittedName>
        <fullName evidence="2">Uncharacterized protein</fullName>
    </submittedName>
</protein>
<dbReference type="EMBL" id="QBLH01002879">
    <property type="protein sequence ID" value="TGZ46479.1"/>
    <property type="molecule type" value="Genomic_DNA"/>
</dbReference>
<keyword evidence="3" id="KW-1185">Reference proteome</keyword>
<dbReference type="Proteomes" id="UP000310200">
    <property type="component" value="Unassembled WGS sequence"/>
</dbReference>
<proteinExistence type="predicted"/>
<reference evidence="2 3" key="1">
    <citation type="journal article" date="2019" name="Philos. Trans. R. Soc. Lond., B, Biol. Sci.">
        <title>Ant behaviour and brain gene expression of defending hosts depend on the ecological success of the intruding social parasite.</title>
        <authorList>
            <person name="Kaur R."/>
            <person name="Stoldt M."/>
            <person name="Jongepier E."/>
            <person name="Feldmeyer B."/>
            <person name="Menzel F."/>
            <person name="Bornberg-Bauer E."/>
            <person name="Foitzik S."/>
        </authorList>
    </citation>
    <scope>NUCLEOTIDE SEQUENCE [LARGE SCALE GENOMIC DNA]</scope>
    <source>
        <tissue evidence="2">Whole body</tissue>
    </source>
</reference>
<feature type="region of interest" description="Disordered" evidence="1">
    <location>
        <begin position="40"/>
        <end position="65"/>
    </location>
</feature>
<evidence type="ECO:0000313" key="3">
    <source>
        <dbReference type="Proteomes" id="UP000310200"/>
    </source>
</evidence>
<organism evidence="2 3">
    <name type="scientific">Temnothorax longispinosus</name>
    <dbReference type="NCBI Taxonomy" id="300112"/>
    <lineage>
        <taxon>Eukaryota</taxon>
        <taxon>Metazoa</taxon>
        <taxon>Ecdysozoa</taxon>
        <taxon>Arthropoda</taxon>
        <taxon>Hexapoda</taxon>
        <taxon>Insecta</taxon>
        <taxon>Pterygota</taxon>
        <taxon>Neoptera</taxon>
        <taxon>Endopterygota</taxon>
        <taxon>Hymenoptera</taxon>
        <taxon>Apocrita</taxon>
        <taxon>Aculeata</taxon>
        <taxon>Formicoidea</taxon>
        <taxon>Formicidae</taxon>
        <taxon>Myrmicinae</taxon>
        <taxon>Temnothorax</taxon>
    </lineage>
</organism>
<evidence type="ECO:0000313" key="2">
    <source>
        <dbReference type="EMBL" id="TGZ46479.1"/>
    </source>
</evidence>
<name>A0A4S2KFA4_9HYME</name>
<comment type="caution">
    <text evidence="2">The sequence shown here is derived from an EMBL/GenBank/DDBJ whole genome shotgun (WGS) entry which is preliminary data.</text>
</comment>
<sequence length="144" mass="15619">MTAAHNPFVCKQLHFPRIKGLGVRGVYALAADNNGRTIATPGSEAAPVPPKNTGVSPNKDLPRKKGGVITDYAVHLGHSRPSRTRCKCGGNQEHAQPNRKGSCMRACAYACVAFLNASYCHRNALLMTQGQCRPRMREPAFIYA</sequence>